<evidence type="ECO:0000313" key="1">
    <source>
        <dbReference type="EMBL" id="GBN21560.1"/>
    </source>
</evidence>
<gene>
    <name evidence="1" type="ORF">AVEN_273047_1</name>
</gene>
<feature type="non-terminal residue" evidence="1">
    <location>
        <position position="1"/>
    </location>
</feature>
<organism evidence="1 2">
    <name type="scientific">Araneus ventricosus</name>
    <name type="common">Orbweaver spider</name>
    <name type="synonym">Epeira ventricosa</name>
    <dbReference type="NCBI Taxonomy" id="182803"/>
    <lineage>
        <taxon>Eukaryota</taxon>
        <taxon>Metazoa</taxon>
        <taxon>Ecdysozoa</taxon>
        <taxon>Arthropoda</taxon>
        <taxon>Chelicerata</taxon>
        <taxon>Arachnida</taxon>
        <taxon>Araneae</taxon>
        <taxon>Araneomorphae</taxon>
        <taxon>Entelegynae</taxon>
        <taxon>Araneoidea</taxon>
        <taxon>Araneidae</taxon>
        <taxon>Araneus</taxon>
    </lineage>
</organism>
<sequence>RSYGLVVWSKFRDWITMGSRFDGVVRKTTEECVACLGIVLFI</sequence>
<evidence type="ECO:0000313" key="2">
    <source>
        <dbReference type="Proteomes" id="UP000499080"/>
    </source>
</evidence>
<accession>A0A4Y2M555</accession>
<comment type="caution">
    <text evidence="1">The sequence shown here is derived from an EMBL/GenBank/DDBJ whole genome shotgun (WGS) entry which is preliminary data.</text>
</comment>
<proteinExistence type="predicted"/>
<reference evidence="1 2" key="1">
    <citation type="journal article" date="2019" name="Sci. Rep.">
        <title>Orb-weaving spider Araneus ventricosus genome elucidates the spidroin gene catalogue.</title>
        <authorList>
            <person name="Kono N."/>
            <person name="Nakamura H."/>
            <person name="Ohtoshi R."/>
            <person name="Moran D.A.P."/>
            <person name="Shinohara A."/>
            <person name="Yoshida Y."/>
            <person name="Fujiwara M."/>
            <person name="Mori M."/>
            <person name="Tomita M."/>
            <person name="Arakawa K."/>
        </authorList>
    </citation>
    <scope>NUCLEOTIDE SEQUENCE [LARGE SCALE GENOMIC DNA]</scope>
</reference>
<protein>
    <submittedName>
        <fullName evidence="1">Uncharacterized protein</fullName>
    </submittedName>
</protein>
<keyword evidence="2" id="KW-1185">Reference proteome</keyword>
<name>A0A4Y2M555_ARAVE</name>
<dbReference type="EMBL" id="BGPR01202463">
    <property type="protein sequence ID" value="GBN21560.1"/>
    <property type="molecule type" value="Genomic_DNA"/>
</dbReference>
<dbReference type="Proteomes" id="UP000499080">
    <property type="component" value="Unassembled WGS sequence"/>
</dbReference>
<dbReference type="AlphaFoldDB" id="A0A4Y2M555"/>